<evidence type="ECO:0000259" key="7">
    <source>
        <dbReference type="PROSITE" id="PS51900"/>
    </source>
</evidence>
<keyword evidence="4" id="KW-0233">DNA recombination</keyword>
<dbReference type="GO" id="GO:0003677">
    <property type="term" value="F:DNA binding"/>
    <property type="evidence" value="ECO:0007669"/>
    <property type="project" value="UniProtKB-UniRule"/>
</dbReference>
<dbReference type="Gene3D" id="1.10.443.10">
    <property type="entry name" value="Intergrase catalytic core"/>
    <property type="match status" value="1"/>
</dbReference>
<keyword evidence="9" id="KW-1185">Reference proteome</keyword>
<name>A0A367ELT0_9ACTN</name>
<comment type="caution">
    <text evidence="8">The sequence shown here is derived from an EMBL/GenBank/DDBJ whole genome shotgun (WGS) entry which is preliminary data.</text>
</comment>
<dbReference type="InterPro" id="IPR011010">
    <property type="entry name" value="DNA_brk_join_enz"/>
</dbReference>
<dbReference type="InterPro" id="IPR004107">
    <property type="entry name" value="Integrase_SAM-like_N"/>
</dbReference>
<dbReference type="Pfam" id="PF14659">
    <property type="entry name" value="Phage_int_SAM_3"/>
    <property type="match status" value="1"/>
</dbReference>
<evidence type="ECO:0000256" key="3">
    <source>
        <dbReference type="ARBA" id="ARBA00023125"/>
    </source>
</evidence>
<accession>A0A367ELT0</accession>
<evidence type="ECO:0000256" key="2">
    <source>
        <dbReference type="ARBA" id="ARBA00022908"/>
    </source>
</evidence>
<dbReference type="GO" id="GO:0015074">
    <property type="term" value="P:DNA integration"/>
    <property type="evidence" value="ECO:0007669"/>
    <property type="project" value="UniProtKB-KW"/>
</dbReference>
<proteinExistence type="inferred from homology"/>
<dbReference type="PANTHER" id="PTHR30349">
    <property type="entry name" value="PHAGE INTEGRASE-RELATED"/>
    <property type="match status" value="1"/>
</dbReference>
<organism evidence="8 9">
    <name type="scientific">Streptomyces reniochalinae</name>
    <dbReference type="NCBI Taxonomy" id="2250578"/>
    <lineage>
        <taxon>Bacteria</taxon>
        <taxon>Bacillati</taxon>
        <taxon>Actinomycetota</taxon>
        <taxon>Actinomycetes</taxon>
        <taxon>Kitasatosporales</taxon>
        <taxon>Streptomycetaceae</taxon>
        <taxon>Streptomyces</taxon>
    </lineage>
</organism>
<feature type="domain" description="Tyr recombinase" evidence="6">
    <location>
        <begin position="114"/>
        <end position="297"/>
    </location>
</feature>
<keyword evidence="2" id="KW-0229">DNA integration</keyword>
<reference evidence="8 9" key="1">
    <citation type="submission" date="2018-06" db="EMBL/GenBank/DDBJ databases">
        <title>Streptomyces reniochalinae sp. nov. and Streptomyces diacarnus sp. nov. from marine sponges.</title>
        <authorList>
            <person name="Li L."/>
        </authorList>
    </citation>
    <scope>NUCLEOTIDE SEQUENCE [LARGE SCALE GENOMIC DNA]</scope>
    <source>
        <strain evidence="8 9">LHW50302</strain>
    </source>
</reference>
<dbReference type="Proteomes" id="UP000253507">
    <property type="component" value="Unassembled WGS sequence"/>
</dbReference>
<evidence type="ECO:0000256" key="4">
    <source>
        <dbReference type="ARBA" id="ARBA00023172"/>
    </source>
</evidence>
<sequence>MASGCASHEGVRRAFVQEWLETISGSDGTWENYERIWRLHVLPQLGRKLLSQVTAADIERLYNLWRTQGAEPNTIESRRIALSSAFTRAARHKRIATNPAKEALAPEHHIVPVDERALPSLEEVSAIAESIGPRLGPAIGMMASCGLRIGETLGLSSQDFDTDMLRLRRQVVRTARGGRYAARYAPLKHRKEGEWRDVPLPEPAFSLAPYFPILSESGTIPYPDLLRKSWNRAIRRLGMRPCTPHDLRHKWATVTLTNGVSIHEVSRWLGHRSIKVTVDRYGHLTQDGRERCRQVVSAVYADHLPAGSGQPVLAQDPALSRRRVEGPVDVADPTRAALDLAVGVLALGAQPDVLPLPPLVDVADRGVVGGSGVVGDDVAVPGETDDGHQVS</sequence>
<dbReference type="PANTHER" id="PTHR30349:SF64">
    <property type="entry name" value="PROPHAGE INTEGRASE INTD-RELATED"/>
    <property type="match status" value="1"/>
</dbReference>
<protein>
    <submittedName>
        <fullName evidence="8">Site-specific integrase</fullName>
    </submittedName>
</protein>
<dbReference type="InterPro" id="IPR013762">
    <property type="entry name" value="Integrase-like_cat_sf"/>
</dbReference>
<dbReference type="Pfam" id="PF00589">
    <property type="entry name" value="Phage_integrase"/>
    <property type="match status" value="1"/>
</dbReference>
<dbReference type="EMBL" id="QOIM01000032">
    <property type="protein sequence ID" value="RCG18709.1"/>
    <property type="molecule type" value="Genomic_DNA"/>
</dbReference>
<evidence type="ECO:0000313" key="9">
    <source>
        <dbReference type="Proteomes" id="UP000253507"/>
    </source>
</evidence>
<comment type="similarity">
    <text evidence="1">Belongs to the 'phage' integrase family.</text>
</comment>
<evidence type="ECO:0000256" key="1">
    <source>
        <dbReference type="ARBA" id="ARBA00008857"/>
    </source>
</evidence>
<dbReference type="AlphaFoldDB" id="A0A367ELT0"/>
<evidence type="ECO:0000259" key="6">
    <source>
        <dbReference type="PROSITE" id="PS51898"/>
    </source>
</evidence>
<dbReference type="InterPro" id="IPR050090">
    <property type="entry name" value="Tyrosine_recombinase_XerCD"/>
</dbReference>
<dbReference type="SUPFAM" id="SSF56349">
    <property type="entry name" value="DNA breaking-rejoining enzymes"/>
    <property type="match status" value="1"/>
</dbReference>
<gene>
    <name evidence="8" type="ORF">DQ392_12325</name>
</gene>
<dbReference type="PROSITE" id="PS51900">
    <property type="entry name" value="CB"/>
    <property type="match status" value="1"/>
</dbReference>
<feature type="domain" description="Core-binding (CB)" evidence="7">
    <location>
        <begin position="10"/>
        <end position="90"/>
    </location>
</feature>
<keyword evidence="3 5" id="KW-0238">DNA-binding</keyword>
<dbReference type="CDD" id="cd01189">
    <property type="entry name" value="INT_ICEBs1_C_like"/>
    <property type="match status" value="1"/>
</dbReference>
<dbReference type="InterPro" id="IPR044068">
    <property type="entry name" value="CB"/>
</dbReference>
<dbReference type="InterPro" id="IPR002104">
    <property type="entry name" value="Integrase_catalytic"/>
</dbReference>
<dbReference type="OrthoDB" id="1822491at2"/>
<dbReference type="InterPro" id="IPR010998">
    <property type="entry name" value="Integrase_recombinase_N"/>
</dbReference>
<dbReference type="GO" id="GO:0006310">
    <property type="term" value="P:DNA recombination"/>
    <property type="evidence" value="ECO:0007669"/>
    <property type="project" value="UniProtKB-KW"/>
</dbReference>
<evidence type="ECO:0000313" key="8">
    <source>
        <dbReference type="EMBL" id="RCG18709.1"/>
    </source>
</evidence>
<dbReference type="PROSITE" id="PS51898">
    <property type="entry name" value="TYR_RECOMBINASE"/>
    <property type="match status" value="1"/>
</dbReference>
<dbReference type="Gene3D" id="1.10.150.130">
    <property type="match status" value="1"/>
</dbReference>
<evidence type="ECO:0000256" key="5">
    <source>
        <dbReference type="PROSITE-ProRule" id="PRU01248"/>
    </source>
</evidence>